<proteinExistence type="predicted"/>
<accession>A0A2S9ZMZ9</accession>
<reference evidence="1 4" key="3">
    <citation type="submission" date="2018-11" db="EMBL/GenBank/DDBJ databases">
        <title>Complete Genome Sequence of Vbrio mediterranei 117-T6: a Potential Pathogen Bacteria Isolated from the Conchocelis of Pyropia.</title>
        <authorList>
            <person name="Liu Q."/>
        </authorList>
    </citation>
    <scope>NUCLEOTIDE SEQUENCE [LARGE SCALE GENOMIC DNA]</scope>
    <source>
        <strain evidence="1 4">117-T6</strain>
    </source>
</reference>
<dbReference type="EMBL" id="NWTN01000008">
    <property type="protein sequence ID" value="PRQ67042.1"/>
    <property type="molecule type" value="Genomic_DNA"/>
</dbReference>
<dbReference type="RefSeq" id="WP_006069730.1">
    <property type="nucleotide sequence ID" value="NZ_CP033578.1"/>
</dbReference>
<keyword evidence="3" id="KW-1185">Reference proteome</keyword>
<organism evidence="1 4">
    <name type="scientific">Vibrio mediterranei</name>
    <dbReference type="NCBI Taxonomy" id="689"/>
    <lineage>
        <taxon>Bacteria</taxon>
        <taxon>Pseudomonadati</taxon>
        <taxon>Pseudomonadota</taxon>
        <taxon>Gammaproteobacteria</taxon>
        <taxon>Vibrionales</taxon>
        <taxon>Vibrionaceae</taxon>
        <taxon>Vibrio</taxon>
    </lineage>
</organism>
<evidence type="ECO:0000313" key="2">
    <source>
        <dbReference type="EMBL" id="PRQ67042.1"/>
    </source>
</evidence>
<dbReference type="Proteomes" id="UP000279760">
    <property type="component" value="Chromosome 2"/>
</dbReference>
<evidence type="ECO:0000313" key="3">
    <source>
        <dbReference type="Proteomes" id="UP000238163"/>
    </source>
</evidence>
<evidence type="ECO:0000313" key="4">
    <source>
        <dbReference type="Proteomes" id="UP000279760"/>
    </source>
</evidence>
<sequence>MLLKEFKHHFARGDIEGAIALKPRTARGYYLLIMSSKWGVNSFLETGRDLTPRVFMTMSALINAATAIGLQPHQVEVQHEV</sequence>
<name>A0A2S9ZMZ9_9VIBR</name>
<dbReference type="Proteomes" id="UP000238163">
    <property type="component" value="Unassembled WGS sequence"/>
</dbReference>
<reference evidence="2" key="1">
    <citation type="submission" date="2017-09" db="EMBL/GenBank/DDBJ databases">
        <authorList>
            <person name="Girard L."/>
            <person name="Lami R."/>
            <person name="Suzuki M."/>
            <person name="Baudart J."/>
        </authorList>
    </citation>
    <scope>NUCLEOTIDE SEQUENCE</scope>
    <source>
        <strain evidence="2">17LN0615E</strain>
    </source>
</reference>
<dbReference type="AlphaFoldDB" id="A0A2S9ZMZ9"/>
<evidence type="ECO:0000313" key="1">
    <source>
        <dbReference type="EMBL" id="AYV24888.1"/>
    </source>
</evidence>
<gene>
    <name evidence="2" type="ORF">COR51_14670</name>
    <name evidence="1" type="ORF">ECB94_20920</name>
</gene>
<dbReference type="EMBL" id="CP033578">
    <property type="protein sequence ID" value="AYV24888.1"/>
    <property type="molecule type" value="Genomic_DNA"/>
</dbReference>
<reference evidence="2 3" key="2">
    <citation type="submission" date="2018-03" db="EMBL/GenBank/DDBJ databases">
        <title>Genetic Diversity and Phenotypic Plasticity of AHL Mediated Quorum Sensing in Environmental Strains of Vibrio mediterranei.</title>
        <authorList>
            <person name="Lantoine F."/>
            <person name="Vouve F."/>
        </authorList>
    </citation>
    <scope>NUCLEOTIDE SEQUENCE [LARGE SCALE GENOMIC DNA]</scope>
    <source>
        <strain evidence="2 3">17LN0615E</strain>
    </source>
</reference>
<dbReference type="GeneID" id="64089654"/>
<protein>
    <submittedName>
        <fullName evidence="1">Uncharacterized protein</fullName>
    </submittedName>
</protein>